<dbReference type="Gene3D" id="1.10.10.60">
    <property type="entry name" value="Homeodomain-like"/>
    <property type="match status" value="1"/>
</dbReference>
<dbReference type="Pfam" id="PF12833">
    <property type="entry name" value="HTH_18"/>
    <property type="match status" value="1"/>
</dbReference>
<feature type="non-terminal residue" evidence="5">
    <location>
        <position position="1"/>
    </location>
</feature>
<dbReference type="PROSITE" id="PS01124">
    <property type="entry name" value="HTH_ARAC_FAMILY_2"/>
    <property type="match status" value="1"/>
</dbReference>
<dbReference type="PANTHER" id="PTHR43280:SF30">
    <property type="entry name" value="MMSAB OPERON REGULATORY PROTEIN"/>
    <property type="match status" value="1"/>
</dbReference>
<gene>
    <name evidence="5" type="ORF">EZS27_030224</name>
</gene>
<name>A0A5J4QFV8_9ZZZZ</name>
<evidence type="ECO:0000256" key="1">
    <source>
        <dbReference type="ARBA" id="ARBA00023015"/>
    </source>
</evidence>
<organism evidence="5">
    <name type="scientific">termite gut metagenome</name>
    <dbReference type="NCBI Taxonomy" id="433724"/>
    <lineage>
        <taxon>unclassified sequences</taxon>
        <taxon>metagenomes</taxon>
        <taxon>organismal metagenomes</taxon>
    </lineage>
</organism>
<comment type="caution">
    <text evidence="5">The sequence shown here is derived from an EMBL/GenBank/DDBJ whole genome shotgun (WGS) entry which is preliminary data.</text>
</comment>
<feature type="domain" description="HTH araC/xylS-type" evidence="4">
    <location>
        <begin position="1"/>
        <end position="51"/>
    </location>
</feature>
<dbReference type="InterPro" id="IPR018060">
    <property type="entry name" value="HTH_AraC"/>
</dbReference>
<dbReference type="AlphaFoldDB" id="A0A5J4QFV8"/>
<accession>A0A5J4QFV8</accession>
<dbReference type="SUPFAM" id="SSF46689">
    <property type="entry name" value="Homeodomain-like"/>
    <property type="match status" value="1"/>
</dbReference>
<evidence type="ECO:0000256" key="2">
    <source>
        <dbReference type="ARBA" id="ARBA00023125"/>
    </source>
</evidence>
<dbReference type="GO" id="GO:0003700">
    <property type="term" value="F:DNA-binding transcription factor activity"/>
    <property type="evidence" value="ECO:0007669"/>
    <property type="project" value="InterPro"/>
</dbReference>
<keyword evidence="3" id="KW-0804">Transcription</keyword>
<reference evidence="5" key="1">
    <citation type="submission" date="2019-03" db="EMBL/GenBank/DDBJ databases">
        <title>Single cell metagenomics reveals metabolic interactions within the superorganism composed of flagellate Streblomastix strix and complex community of Bacteroidetes bacteria on its surface.</title>
        <authorList>
            <person name="Treitli S.C."/>
            <person name="Kolisko M."/>
            <person name="Husnik F."/>
            <person name="Keeling P."/>
            <person name="Hampl V."/>
        </authorList>
    </citation>
    <scope>NUCLEOTIDE SEQUENCE</scope>
    <source>
        <strain evidence="5">STM</strain>
    </source>
</reference>
<protein>
    <submittedName>
        <fullName evidence="5">HTH-type transcriptional activator RhaS</fullName>
    </submittedName>
</protein>
<dbReference type="GO" id="GO:0043565">
    <property type="term" value="F:sequence-specific DNA binding"/>
    <property type="evidence" value="ECO:0007669"/>
    <property type="project" value="InterPro"/>
</dbReference>
<keyword evidence="2" id="KW-0238">DNA-binding</keyword>
<dbReference type="InterPro" id="IPR009057">
    <property type="entry name" value="Homeodomain-like_sf"/>
</dbReference>
<evidence type="ECO:0000256" key="3">
    <source>
        <dbReference type="ARBA" id="ARBA00023163"/>
    </source>
</evidence>
<evidence type="ECO:0000313" key="5">
    <source>
        <dbReference type="EMBL" id="KAA6319940.1"/>
    </source>
</evidence>
<dbReference type="EMBL" id="SNRY01003730">
    <property type="protein sequence ID" value="KAA6319940.1"/>
    <property type="molecule type" value="Genomic_DNA"/>
</dbReference>
<evidence type="ECO:0000259" key="4">
    <source>
        <dbReference type="PROSITE" id="PS01124"/>
    </source>
</evidence>
<sequence>ELKLQQAKDLLRTTQYPIKEIASIMNFDDVEYFFMFFKKKLHRTPLEYRNFSQGTMKGT</sequence>
<dbReference type="PANTHER" id="PTHR43280">
    <property type="entry name" value="ARAC-FAMILY TRANSCRIPTIONAL REGULATOR"/>
    <property type="match status" value="1"/>
</dbReference>
<keyword evidence="1" id="KW-0805">Transcription regulation</keyword>
<proteinExistence type="predicted"/>